<keyword evidence="5" id="KW-1185">Reference proteome</keyword>
<dbReference type="Pfam" id="PF13360">
    <property type="entry name" value="PQQ_2"/>
    <property type="match status" value="2"/>
</dbReference>
<evidence type="ECO:0000313" key="5">
    <source>
        <dbReference type="Proteomes" id="UP001152797"/>
    </source>
</evidence>
<keyword evidence="4" id="KW-0418">Kinase</keyword>
<sequence>MALFHMLVVAILAEGTPLWDDNCDSCEAGSAFLQLELSKDRARVISSDLQASRYWFPTKSVDNNRSGQSSVSGPFPLHKPDTAHWELNVPGVVFHQVPMIDDKLNIYMGSDAGKIFSFDKYGAKRWEVNGTGTHCQDPSLFEGILYTACRDGSVLALDMMTGQLLWQRKICKELPFEHYSISVTKDHIFLPAGVDQHGNYVGPFHEPLDIGSPAVALLRREDGRLVWKANLSEWNAITGELTPCMLSDSVIFSGGMGSIFRLSLQNGSLIWKVDVGLHRTTNAQVSCTQDGKVFAGYGGYSRNDANDRHVGGLYALDIKTGDTLWTRSFPYRVYTPVAVGGIQGHAGTAIIVAMGTPGMYPNKTTENHTLWALDANTGDMIWSFNTPSCTAVGARGGTLEEMCWPLAWSAPVISKDGIVYINWAFGGVTYALRDINKDGLCDLHNPEEVSSFDFGIGHQGGPALAPGMLVVLTCHGPRAILTAAIEQ</sequence>
<name>A0A9P1GF06_9DINO</name>
<feature type="domain" description="Pyrrolo-quinoline quinone repeat" evidence="2">
    <location>
        <begin position="256"/>
        <end position="390"/>
    </location>
</feature>
<dbReference type="EMBL" id="CAMXCT010004879">
    <property type="protein sequence ID" value="CAI4010648.1"/>
    <property type="molecule type" value="Genomic_DNA"/>
</dbReference>
<organism evidence="3">
    <name type="scientific">Cladocopium goreaui</name>
    <dbReference type="NCBI Taxonomy" id="2562237"/>
    <lineage>
        <taxon>Eukaryota</taxon>
        <taxon>Sar</taxon>
        <taxon>Alveolata</taxon>
        <taxon>Dinophyceae</taxon>
        <taxon>Suessiales</taxon>
        <taxon>Symbiodiniaceae</taxon>
        <taxon>Cladocopium</taxon>
    </lineage>
</organism>
<dbReference type="OrthoDB" id="416253at2759"/>
<dbReference type="Gene3D" id="2.130.10.10">
    <property type="entry name" value="YVTN repeat-like/Quinoprotein amine dehydrogenase"/>
    <property type="match status" value="2"/>
</dbReference>
<feature type="domain" description="Pyrrolo-quinoline quinone repeat" evidence="2">
    <location>
        <begin position="103"/>
        <end position="168"/>
    </location>
</feature>
<evidence type="ECO:0000259" key="2">
    <source>
        <dbReference type="Pfam" id="PF13360"/>
    </source>
</evidence>
<dbReference type="SUPFAM" id="SSF50998">
    <property type="entry name" value="Quinoprotein alcohol dehydrogenase-like"/>
    <property type="match status" value="1"/>
</dbReference>
<evidence type="ECO:0000313" key="4">
    <source>
        <dbReference type="EMBL" id="CAL4797960.1"/>
    </source>
</evidence>
<protein>
    <submittedName>
        <fullName evidence="4">Serine/threonine-protein kinase AfsK</fullName>
    </submittedName>
</protein>
<dbReference type="InterPro" id="IPR011047">
    <property type="entry name" value="Quinoprotein_ADH-like_sf"/>
</dbReference>
<gene>
    <name evidence="3" type="ORF">C1SCF055_LOCUS35898</name>
</gene>
<dbReference type="EMBL" id="CAMXCT030004879">
    <property type="protein sequence ID" value="CAL4797960.1"/>
    <property type="molecule type" value="Genomic_DNA"/>
</dbReference>
<feature type="chain" id="PRO_5043272720" evidence="1">
    <location>
        <begin position="16"/>
        <end position="487"/>
    </location>
</feature>
<keyword evidence="4" id="KW-0808">Transferase</keyword>
<reference evidence="3" key="1">
    <citation type="submission" date="2022-10" db="EMBL/GenBank/DDBJ databases">
        <authorList>
            <person name="Chen Y."/>
            <person name="Dougan E. K."/>
            <person name="Chan C."/>
            <person name="Rhodes N."/>
            <person name="Thang M."/>
        </authorList>
    </citation>
    <scope>NUCLEOTIDE SEQUENCE</scope>
</reference>
<dbReference type="InterPro" id="IPR018391">
    <property type="entry name" value="PQQ_b-propeller_rpt"/>
</dbReference>
<dbReference type="Proteomes" id="UP001152797">
    <property type="component" value="Unassembled WGS sequence"/>
</dbReference>
<evidence type="ECO:0000256" key="1">
    <source>
        <dbReference type="SAM" id="SignalP"/>
    </source>
</evidence>
<proteinExistence type="predicted"/>
<dbReference type="AlphaFoldDB" id="A0A9P1GF06"/>
<reference evidence="4 5" key="2">
    <citation type="submission" date="2024-05" db="EMBL/GenBank/DDBJ databases">
        <authorList>
            <person name="Chen Y."/>
            <person name="Shah S."/>
            <person name="Dougan E. K."/>
            <person name="Thang M."/>
            <person name="Chan C."/>
        </authorList>
    </citation>
    <scope>NUCLEOTIDE SEQUENCE [LARGE SCALE GENOMIC DNA]</scope>
</reference>
<dbReference type="EMBL" id="CAMXCT020004879">
    <property type="protein sequence ID" value="CAL1164023.1"/>
    <property type="molecule type" value="Genomic_DNA"/>
</dbReference>
<dbReference type="GO" id="GO:0016301">
    <property type="term" value="F:kinase activity"/>
    <property type="evidence" value="ECO:0007669"/>
    <property type="project" value="UniProtKB-KW"/>
</dbReference>
<dbReference type="InterPro" id="IPR015943">
    <property type="entry name" value="WD40/YVTN_repeat-like_dom_sf"/>
</dbReference>
<dbReference type="PANTHER" id="PTHR34512:SF30">
    <property type="entry name" value="OUTER MEMBRANE PROTEIN ASSEMBLY FACTOR BAMB"/>
    <property type="match status" value="1"/>
</dbReference>
<comment type="caution">
    <text evidence="3">The sequence shown here is derived from an EMBL/GenBank/DDBJ whole genome shotgun (WGS) entry which is preliminary data.</text>
</comment>
<dbReference type="PANTHER" id="PTHR34512">
    <property type="entry name" value="CELL SURFACE PROTEIN"/>
    <property type="match status" value="1"/>
</dbReference>
<keyword evidence="1" id="KW-0732">Signal</keyword>
<accession>A0A9P1GF06</accession>
<dbReference type="SMART" id="SM00564">
    <property type="entry name" value="PQQ"/>
    <property type="match status" value="5"/>
</dbReference>
<feature type="signal peptide" evidence="1">
    <location>
        <begin position="1"/>
        <end position="15"/>
    </location>
</feature>
<evidence type="ECO:0000313" key="3">
    <source>
        <dbReference type="EMBL" id="CAI4010648.1"/>
    </source>
</evidence>
<dbReference type="InterPro" id="IPR002372">
    <property type="entry name" value="PQQ_rpt_dom"/>
</dbReference>